<evidence type="ECO:0000256" key="3">
    <source>
        <dbReference type="PIRSR" id="PIRSR633697-1"/>
    </source>
</evidence>
<dbReference type="CDD" id="cd01061">
    <property type="entry name" value="RNase_T2_euk"/>
    <property type="match status" value="1"/>
</dbReference>
<proteinExistence type="inferred from homology"/>
<evidence type="ECO:0000256" key="1">
    <source>
        <dbReference type="ARBA" id="ARBA00007469"/>
    </source>
</evidence>
<dbReference type="GO" id="GO:0003723">
    <property type="term" value="F:RNA binding"/>
    <property type="evidence" value="ECO:0007669"/>
    <property type="project" value="InterPro"/>
</dbReference>
<reference evidence="6" key="2">
    <citation type="submission" date="2022-06" db="UniProtKB">
        <authorList>
            <consortium name="EnsemblMetazoa"/>
        </authorList>
    </citation>
    <scope>IDENTIFICATION</scope>
    <source>
        <strain evidence="6">DF5081</strain>
    </source>
</reference>
<keyword evidence="7" id="KW-1185">Reference proteome</keyword>
<comment type="similarity">
    <text evidence="1 4">Belongs to the RNase T2 family.</text>
</comment>
<dbReference type="PANTHER" id="PTHR11240">
    <property type="entry name" value="RIBONUCLEASE T2"/>
    <property type="match status" value="1"/>
</dbReference>
<evidence type="ECO:0000313" key="6">
    <source>
        <dbReference type="EnsemblMetazoa" id="CJA15839b.1"/>
    </source>
</evidence>
<dbReference type="InterPro" id="IPR001568">
    <property type="entry name" value="RNase_T2-like"/>
</dbReference>
<dbReference type="PANTHER" id="PTHR11240:SF22">
    <property type="entry name" value="RIBONUCLEASE T2"/>
    <property type="match status" value="1"/>
</dbReference>
<feature type="signal peptide" evidence="5">
    <location>
        <begin position="1"/>
        <end position="20"/>
    </location>
</feature>
<dbReference type="EnsemblMetazoa" id="CJA15839b.1">
    <property type="protein sequence ID" value="CJA15839b.1"/>
    <property type="gene ID" value="WBGene00135043"/>
</dbReference>
<evidence type="ECO:0000256" key="5">
    <source>
        <dbReference type="SAM" id="SignalP"/>
    </source>
</evidence>
<dbReference type="AlphaFoldDB" id="A0A8R1I6N6"/>
<dbReference type="InterPro" id="IPR033697">
    <property type="entry name" value="Ribonuclease_T2_eukaryotic"/>
</dbReference>
<evidence type="ECO:0000256" key="2">
    <source>
        <dbReference type="ARBA" id="ARBA00023157"/>
    </source>
</evidence>
<dbReference type="OMA" id="TNCHIGS"/>
<feature type="chain" id="PRO_5035906134" evidence="5">
    <location>
        <begin position="21"/>
        <end position="281"/>
    </location>
</feature>
<dbReference type="PROSITE" id="PS00531">
    <property type="entry name" value="RNASE_T2_2"/>
    <property type="match status" value="1"/>
</dbReference>
<protein>
    <submittedName>
        <fullName evidence="6">Uncharacterized protein</fullName>
    </submittedName>
</protein>
<dbReference type="SUPFAM" id="SSF55895">
    <property type="entry name" value="Ribonuclease Rh-like"/>
    <property type="match status" value="1"/>
</dbReference>
<dbReference type="GO" id="GO:0005576">
    <property type="term" value="C:extracellular region"/>
    <property type="evidence" value="ECO:0007669"/>
    <property type="project" value="TreeGrafter"/>
</dbReference>
<keyword evidence="2" id="KW-1015">Disulfide bond</keyword>
<dbReference type="InterPro" id="IPR033130">
    <property type="entry name" value="RNase_T2_His_AS_2"/>
</dbReference>
<evidence type="ECO:0000256" key="4">
    <source>
        <dbReference type="RuleBase" id="RU004328"/>
    </source>
</evidence>
<dbReference type="Gene3D" id="3.90.730.10">
    <property type="entry name" value="Ribonuclease T2-like"/>
    <property type="match status" value="1"/>
</dbReference>
<feature type="active site" evidence="3">
    <location>
        <position position="63"/>
    </location>
</feature>
<sequence length="281" mass="31453">MKPLILVPFLLLSFIPLSSANDGAPFDYFMFTTIYPTAVCRADDDSVPDSCEIPTGTPLWTIHGLWPNYENGSYPQNCKGTPKHFDADMIKSIAGKMRTVWPNLFPGKSIQSFWKHEYEKHGTCAQSDELFDTELLYFTEVMKVYDSIDIATAMSSIGPSDKLITKNDVLTALTSVTGGNTFQFHCLKDKITKQFLLGDIRICLNKDLTIRSCPGPKDNVWNRVSRFERSVGNGGHQPLPSYQPCPAEFVYLPPEKSSSKSSEPKTSLFGFVWNAIKNVGR</sequence>
<reference evidence="7" key="1">
    <citation type="submission" date="2010-08" db="EMBL/GenBank/DDBJ databases">
        <authorList>
            <consortium name="Caenorhabditis japonica Sequencing Consortium"/>
            <person name="Wilson R.K."/>
        </authorList>
    </citation>
    <scope>NUCLEOTIDE SEQUENCE [LARGE SCALE GENOMIC DNA]</scope>
    <source>
        <strain evidence="7">DF5081</strain>
    </source>
</reference>
<dbReference type="InterPro" id="IPR018188">
    <property type="entry name" value="RNase_T2_His_AS_1"/>
</dbReference>
<feature type="active site" evidence="3">
    <location>
        <position position="117"/>
    </location>
</feature>
<dbReference type="InterPro" id="IPR036430">
    <property type="entry name" value="RNase_T2-like_sf"/>
</dbReference>
<dbReference type="Pfam" id="PF00445">
    <property type="entry name" value="Ribonuclease_T2"/>
    <property type="match status" value="1"/>
</dbReference>
<feature type="active site" evidence="3">
    <location>
        <position position="121"/>
    </location>
</feature>
<accession>A0A8R1I6N6</accession>
<keyword evidence="5" id="KW-0732">Signal</keyword>
<dbReference type="PROSITE" id="PS00530">
    <property type="entry name" value="RNASE_T2_1"/>
    <property type="match status" value="1"/>
</dbReference>
<dbReference type="GO" id="GO:0006401">
    <property type="term" value="P:RNA catabolic process"/>
    <property type="evidence" value="ECO:0007669"/>
    <property type="project" value="TreeGrafter"/>
</dbReference>
<organism evidence="6 7">
    <name type="scientific">Caenorhabditis japonica</name>
    <dbReference type="NCBI Taxonomy" id="281687"/>
    <lineage>
        <taxon>Eukaryota</taxon>
        <taxon>Metazoa</taxon>
        <taxon>Ecdysozoa</taxon>
        <taxon>Nematoda</taxon>
        <taxon>Chromadorea</taxon>
        <taxon>Rhabditida</taxon>
        <taxon>Rhabditina</taxon>
        <taxon>Rhabditomorpha</taxon>
        <taxon>Rhabditoidea</taxon>
        <taxon>Rhabditidae</taxon>
        <taxon>Peloderinae</taxon>
        <taxon>Caenorhabditis</taxon>
    </lineage>
</organism>
<dbReference type="GO" id="GO:0033897">
    <property type="term" value="F:ribonuclease T2 activity"/>
    <property type="evidence" value="ECO:0007669"/>
    <property type="project" value="InterPro"/>
</dbReference>
<name>A0A8R1I6N6_CAEJA</name>
<dbReference type="Proteomes" id="UP000005237">
    <property type="component" value="Unassembled WGS sequence"/>
</dbReference>
<evidence type="ECO:0000313" key="7">
    <source>
        <dbReference type="Proteomes" id="UP000005237"/>
    </source>
</evidence>